<evidence type="ECO:0000313" key="4">
    <source>
        <dbReference type="EMBL" id="KAK0154907.1"/>
    </source>
</evidence>
<feature type="compositionally biased region" description="Basic and acidic residues" evidence="1">
    <location>
        <begin position="256"/>
        <end position="267"/>
    </location>
</feature>
<evidence type="ECO:0000313" key="2">
    <source>
        <dbReference type="EMBL" id="KAK0135927.1"/>
    </source>
</evidence>
<dbReference type="EMBL" id="JAOPHQ010000321">
    <property type="protein sequence ID" value="KAK0154907.1"/>
    <property type="molecule type" value="Genomic_DNA"/>
</dbReference>
<comment type="caution">
    <text evidence="4">The sequence shown here is derived from an EMBL/GenBank/DDBJ whole genome shotgun (WGS) entry which is preliminary data.</text>
</comment>
<dbReference type="EMBL" id="JAOPHQ010003997">
    <property type="protein sequence ID" value="KAK0140910.1"/>
    <property type="molecule type" value="Genomic_DNA"/>
</dbReference>
<dbReference type="AlphaFoldDB" id="A0AA47NBB3"/>
<evidence type="ECO:0000256" key="1">
    <source>
        <dbReference type="SAM" id="MobiDB-lite"/>
    </source>
</evidence>
<organism evidence="4 5">
    <name type="scientific">Merluccius polli</name>
    <name type="common">Benguela hake</name>
    <name type="synonym">Merluccius cadenati</name>
    <dbReference type="NCBI Taxonomy" id="89951"/>
    <lineage>
        <taxon>Eukaryota</taxon>
        <taxon>Metazoa</taxon>
        <taxon>Chordata</taxon>
        <taxon>Craniata</taxon>
        <taxon>Vertebrata</taxon>
        <taxon>Euteleostomi</taxon>
        <taxon>Actinopterygii</taxon>
        <taxon>Neopterygii</taxon>
        <taxon>Teleostei</taxon>
        <taxon>Neoteleostei</taxon>
        <taxon>Acanthomorphata</taxon>
        <taxon>Zeiogadaria</taxon>
        <taxon>Gadariae</taxon>
        <taxon>Gadiformes</taxon>
        <taxon>Gadoidei</taxon>
        <taxon>Merlucciidae</taxon>
        <taxon>Merluccius</taxon>
    </lineage>
</organism>
<name>A0AA47NBB3_MERPO</name>
<dbReference type="SUPFAM" id="SSF52266">
    <property type="entry name" value="SGNH hydrolase"/>
    <property type="match status" value="1"/>
</dbReference>
<feature type="region of interest" description="Disordered" evidence="1">
    <location>
        <begin position="248"/>
        <end position="274"/>
    </location>
</feature>
<evidence type="ECO:0000313" key="5">
    <source>
        <dbReference type="Proteomes" id="UP001174136"/>
    </source>
</evidence>
<proteinExistence type="predicted"/>
<dbReference type="EMBL" id="JAOPHQ010005368">
    <property type="protein sequence ID" value="KAK0135927.1"/>
    <property type="molecule type" value="Genomic_DNA"/>
</dbReference>
<dbReference type="Proteomes" id="UP001174136">
    <property type="component" value="Unassembled WGS sequence"/>
</dbReference>
<protein>
    <submittedName>
        <fullName evidence="4">Uncharacterized protein</fullName>
    </submittedName>
</protein>
<reference evidence="4" key="1">
    <citation type="journal article" date="2023" name="Front. Mar. Sci.">
        <title>A new Merluccius polli reference genome to investigate the effects of global change in West African waters.</title>
        <authorList>
            <person name="Mateo J.L."/>
            <person name="Blanco-Fernandez C."/>
            <person name="Garcia-Vazquez E."/>
            <person name="Machado-Schiaffino G."/>
        </authorList>
    </citation>
    <scope>NUCLEOTIDE SEQUENCE</scope>
    <source>
        <strain evidence="4">C29</strain>
        <tissue evidence="4">Fin</tissue>
    </source>
</reference>
<sequence>MPRGKSFRRSVAARRREAVRAEVKHLPPSPEFVEGRGTGTRSRPMQYPDSVSGKTHKLVVPAHSVDKKFVLVVGDSHLRTVADGNVMMPKGNLSFGIMTTPGASACHLRTELLHATLPRTPDAVCILAPSNNLTTSSTPAVAGEEFRKLLISARERWHNVFVLDFVPRLTVSPELQNHVSREFHSVAKSLGIPRYSTLEHFPFRQRHLWVRDGVHLSDVDGMGILTQLLWQAAYMHLEVTAPAPRTPPRFVVGSEGRAERGETKTSPREVFVSPPSPAPSDPYVWMEMVNGKKRIQSDEQRAIPPKRRVVRHEVDGRPIVLRECFIPLNPVRFSSSVLAAMDAVVPARLPSPDLPAVPQGSPTYCGRATEACDLQEETCNGPGGCNSNCCDQVLGAIVYHGCGRGGGQQVGSSYSEPTRIHQS</sequence>
<accession>A0AA47NBB3</accession>
<keyword evidence="5" id="KW-1185">Reference proteome</keyword>
<gene>
    <name evidence="4" type="ORF">N1851_002784</name>
    <name evidence="3" type="ORF">N1851_022086</name>
    <name evidence="2" type="ORF">N1851_028199</name>
</gene>
<evidence type="ECO:0000313" key="3">
    <source>
        <dbReference type="EMBL" id="KAK0140910.1"/>
    </source>
</evidence>